<dbReference type="STRING" id="1314781.A0A165FTE4"/>
<dbReference type="GO" id="GO:0022857">
    <property type="term" value="F:transmembrane transporter activity"/>
    <property type="evidence" value="ECO:0007669"/>
    <property type="project" value="InterPro"/>
</dbReference>
<dbReference type="InParanoid" id="A0A165FTE4"/>
<feature type="transmembrane region" description="Helical" evidence="3">
    <location>
        <begin position="261"/>
        <end position="282"/>
    </location>
</feature>
<feature type="transmembrane region" description="Helical" evidence="3">
    <location>
        <begin position="179"/>
        <end position="199"/>
    </location>
</feature>
<feature type="transmembrane region" description="Helical" evidence="3">
    <location>
        <begin position="353"/>
        <end position="376"/>
    </location>
</feature>
<proteinExistence type="inferred from homology"/>
<comment type="subcellular location">
    <subcellularLocation>
        <location evidence="1">Membrane</location>
        <topology evidence="1">Multi-pass membrane protein</topology>
    </subcellularLocation>
</comment>
<evidence type="ECO:0000256" key="2">
    <source>
        <dbReference type="ARBA" id="ARBA00006727"/>
    </source>
</evidence>
<feature type="transmembrane region" description="Helical" evidence="3">
    <location>
        <begin position="388"/>
        <end position="406"/>
    </location>
</feature>
<dbReference type="InterPro" id="IPR011701">
    <property type="entry name" value="MFS"/>
</dbReference>
<dbReference type="InterPro" id="IPR036259">
    <property type="entry name" value="MFS_trans_sf"/>
</dbReference>
<feature type="transmembrane region" description="Helical" evidence="3">
    <location>
        <begin position="121"/>
        <end position="139"/>
    </location>
</feature>
<feature type="transmembrane region" description="Helical" evidence="3">
    <location>
        <begin position="145"/>
        <end position="167"/>
    </location>
</feature>
<protein>
    <submittedName>
        <fullName evidence="4">MFS general substrate transporter</fullName>
    </submittedName>
</protein>
<feature type="transmembrane region" description="Helical" evidence="3">
    <location>
        <begin position="50"/>
        <end position="71"/>
    </location>
</feature>
<dbReference type="PANTHER" id="PTHR11360:SF284">
    <property type="entry name" value="EG:103B4.3 PROTEIN-RELATED"/>
    <property type="match status" value="1"/>
</dbReference>
<keyword evidence="3" id="KW-0472">Membrane</keyword>
<dbReference type="OrthoDB" id="6499973at2759"/>
<feature type="transmembrane region" description="Helical" evidence="3">
    <location>
        <begin position="320"/>
        <end position="341"/>
    </location>
</feature>
<dbReference type="EMBL" id="KV426071">
    <property type="protein sequence ID" value="KZV89502.1"/>
    <property type="molecule type" value="Genomic_DNA"/>
</dbReference>
<feature type="transmembrane region" description="Helical" evidence="3">
    <location>
        <begin position="294"/>
        <end position="313"/>
    </location>
</feature>
<dbReference type="SUPFAM" id="SSF103473">
    <property type="entry name" value="MFS general substrate transporter"/>
    <property type="match status" value="1"/>
</dbReference>
<feature type="transmembrane region" description="Helical" evidence="3">
    <location>
        <begin position="418"/>
        <end position="435"/>
    </location>
</feature>
<dbReference type="Proteomes" id="UP000077266">
    <property type="component" value="Unassembled WGS sequence"/>
</dbReference>
<evidence type="ECO:0000256" key="1">
    <source>
        <dbReference type="ARBA" id="ARBA00004141"/>
    </source>
</evidence>
<dbReference type="PANTHER" id="PTHR11360">
    <property type="entry name" value="MONOCARBOXYLATE TRANSPORTER"/>
    <property type="match status" value="1"/>
</dbReference>
<keyword evidence="5" id="KW-1185">Reference proteome</keyword>
<gene>
    <name evidence="4" type="ORF">EXIGLDRAFT_677952</name>
</gene>
<evidence type="ECO:0000313" key="5">
    <source>
        <dbReference type="Proteomes" id="UP000077266"/>
    </source>
</evidence>
<comment type="similarity">
    <text evidence="2">Belongs to the major facilitator superfamily. Monocarboxylate porter (TC 2.A.1.13) family.</text>
</comment>
<keyword evidence="3" id="KW-1133">Transmembrane helix</keyword>
<accession>A0A165FTE4</accession>
<dbReference type="InterPro" id="IPR050327">
    <property type="entry name" value="Proton-linked_MCT"/>
</dbReference>
<dbReference type="GO" id="GO:0016020">
    <property type="term" value="C:membrane"/>
    <property type="evidence" value="ECO:0007669"/>
    <property type="project" value="UniProtKB-SubCell"/>
</dbReference>
<keyword evidence="3" id="KW-0812">Transmembrane</keyword>
<dbReference type="Gene3D" id="1.20.1250.20">
    <property type="entry name" value="MFS general substrate transporter like domains"/>
    <property type="match status" value="2"/>
</dbReference>
<name>A0A165FTE4_EXIGL</name>
<dbReference type="Pfam" id="PF07690">
    <property type="entry name" value="MFS_1"/>
    <property type="match status" value="1"/>
</dbReference>
<feature type="transmembrane region" description="Helical" evidence="3">
    <location>
        <begin position="91"/>
        <end position="109"/>
    </location>
</feature>
<evidence type="ECO:0000256" key="3">
    <source>
        <dbReference type="SAM" id="Phobius"/>
    </source>
</evidence>
<reference evidence="4 5" key="1">
    <citation type="journal article" date="2016" name="Mol. Biol. Evol.">
        <title>Comparative Genomics of Early-Diverging Mushroom-Forming Fungi Provides Insights into the Origins of Lignocellulose Decay Capabilities.</title>
        <authorList>
            <person name="Nagy L.G."/>
            <person name="Riley R."/>
            <person name="Tritt A."/>
            <person name="Adam C."/>
            <person name="Daum C."/>
            <person name="Floudas D."/>
            <person name="Sun H."/>
            <person name="Yadav J.S."/>
            <person name="Pangilinan J."/>
            <person name="Larsson K.H."/>
            <person name="Matsuura K."/>
            <person name="Barry K."/>
            <person name="Labutti K."/>
            <person name="Kuo R."/>
            <person name="Ohm R.A."/>
            <person name="Bhattacharya S.S."/>
            <person name="Shirouzu T."/>
            <person name="Yoshinaga Y."/>
            <person name="Martin F.M."/>
            <person name="Grigoriev I.V."/>
            <person name="Hibbett D.S."/>
        </authorList>
    </citation>
    <scope>NUCLEOTIDE SEQUENCE [LARGE SCALE GENOMIC DNA]</scope>
    <source>
        <strain evidence="4 5">HHB12029</strain>
    </source>
</reference>
<feature type="transmembrane region" description="Helical" evidence="3">
    <location>
        <begin position="211"/>
        <end position="233"/>
    </location>
</feature>
<dbReference type="AlphaFoldDB" id="A0A165FTE4"/>
<sequence>MSRDRYEPTTYYVNAHIAPSSSSLNSPIYLEKAQPQASAMPEIPDGGWQAWATVAGAWFILFATFGAATAFGVFEDFYVRVYLSDYTSSQISWIGSMQLFLLFSLGLVAGKLFDEGYFHHLEIGGAIIYVASFIVLSFIQPQKYGQVFVAHGLFAGLGLGLTFLTTAAVISHHFARHRAVAVGVAFTGSSVGGIVFPIMLNKMLLNPDYGFALTVRWMAVLMANCLLIGNLLVRTRLPPRKDRPPPVGPQPNIKNFMKEPAFLLAIFAALESKLMCVVFYLQLDSALHGVDPDLCVYLVTILNAGSLPGRIIPTFLADRFGVFNALICSCVLCGTFVLAMFSITGPAATPAVLIAACYGFAYGALVSLIPALAGTLSNNVNEIGIRSGIMFMFAGVGALAGSPIHGQLLGKTFEWSKSIIFAAGMLFAGTAVMSISRRLTVKKKGTSFI</sequence>
<evidence type="ECO:0000313" key="4">
    <source>
        <dbReference type="EMBL" id="KZV89502.1"/>
    </source>
</evidence>
<organism evidence="4 5">
    <name type="scientific">Exidia glandulosa HHB12029</name>
    <dbReference type="NCBI Taxonomy" id="1314781"/>
    <lineage>
        <taxon>Eukaryota</taxon>
        <taxon>Fungi</taxon>
        <taxon>Dikarya</taxon>
        <taxon>Basidiomycota</taxon>
        <taxon>Agaricomycotina</taxon>
        <taxon>Agaricomycetes</taxon>
        <taxon>Auriculariales</taxon>
        <taxon>Exidiaceae</taxon>
        <taxon>Exidia</taxon>
    </lineage>
</organism>